<dbReference type="EMBL" id="ASHM01120541">
    <property type="protein sequence ID" value="PNX56688.1"/>
    <property type="molecule type" value="Genomic_DNA"/>
</dbReference>
<dbReference type="Proteomes" id="UP000236291">
    <property type="component" value="Unassembled WGS sequence"/>
</dbReference>
<dbReference type="PANTHER" id="PTHR31900:SF32">
    <property type="entry name" value="F-BOX_RNI_FBD-LIKE DOMAIN PROTEIN"/>
    <property type="match status" value="1"/>
</dbReference>
<comment type="caution">
    <text evidence="2">The sequence shown here is derived from an EMBL/GenBank/DDBJ whole genome shotgun (WGS) entry which is preliminary data.</text>
</comment>
<feature type="domain" description="FBD" evidence="1">
    <location>
        <begin position="48"/>
        <end position="120"/>
    </location>
</feature>
<dbReference type="Pfam" id="PF08387">
    <property type="entry name" value="FBD"/>
    <property type="match status" value="1"/>
</dbReference>
<gene>
    <name evidence="2" type="ORF">L195_g058330</name>
</gene>
<dbReference type="AlphaFoldDB" id="A0A2K3JRR1"/>
<name>A0A2K3JRR1_TRIPR</name>
<evidence type="ECO:0000313" key="3">
    <source>
        <dbReference type="Proteomes" id="UP000236291"/>
    </source>
</evidence>
<dbReference type="SMART" id="SM00579">
    <property type="entry name" value="FBD"/>
    <property type="match status" value="1"/>
</dbReference>
<dbReference type="PANTHER" id="PTHR31900">
    <property type="entry name" value="F-BOX/RNI SUPERFAMILY PROTEIN-RELATED"/>
    <property type="match status" value="1"/>
</dbReference>
<evidence type="ECO:0000259" key="1">
    <source>
        <dbReference type="SMART" id="SM00579"/>
    </source>
</evidence>
<proteinExistence type="predicted"/>
<sequence>MLSHLELGSVSGEVLLGLLQKSPVLNTLIFKGISKFDQELLNSAAVPGCLASTLQVVKFGNVHGLEHELFLAKFFMENGMVLERMSFSAVRWRREELIEEFKEKLYSFKKGVSFAILEFRY</sequence>
<evidence type="ECO:0000313" key="2">
    <source>
        <dbReference type="EMBL" id="PNX56688.1"/>
    </source>
</evidence>
<accession>A0A2K3JRR1</accession>
<protein>
    <submittedName>
        <fullName evidence="2">F-box/RNI/FBD-like domain protein</fullName>
    </submittedName>
</protein>
<reference evidence="2 3" key="2">
    <citation type="journal article" date="2017" name="Front. Plant Sci.">
        <title>Gene Classification and Mining of Molecular Markers Useful in Red Clover (Trifolium pratense) Breeding.</title>
        <authorList>
            <person name="Istvanek J."/>
            <person name="Dluhosova J."/>
            <person name="Dluhos P."/>
            <person name="Patkova L."/>
            <person name="Nedelnik J."/>
            <person name="Repkova J."/>
        </authorList>
    </citation>
    <scope>NUCLEOTIDE SEQUENCE [LARGE SCALE GENOMIC DNA]</scope>
    <source>
        <strain evidence="3">cv. Tatra</strain>
        <tissue evidence="2">Young leaves</tissue>
    </source>
</reference>
<reference evidence="2 3" key="1">
    <citation type="journal article" date="2014" name="Am. J. Bot.">
        <title>Genome assembly and annotation for red clover (Trifolium pratense; Fabaceae).</title>
        <authorList>
            <person name="Istvanek J."/>
            <person name="Jaros M."/>
            <person name="Krenek A."/>
            <person name="Repkova J."/>
        </authorList>
    </citation>
    <scope>NUCLEOTIDE SEQUENCE [LARGE SCALE GENOMIC DNA]</scope>
    <source>
        <strain evidence="3">cv. Tatra</strain>
        <tissue evidence="2">Young leaves</tissue>
    </source>
</reference>
<dbReference type="InterPro" id="IPR050232">
    <property type="entry name" value="FBL13/AtMIF1-like"/>
</dbReference>
<dbReference type="InterPro" id="IPR006566">
    <property type="entry name" value="FBD"/>
</dbReference>
<organism evidence="2 3">
    <name type="scientific">Trifolium pratense</name>
    <name type="common">Red clover</name>
    <dbReference type="NCBI Taxonomy" id="57577"/>
    <lineage>
        <taxon>Eukaryota</taxon>
        <taxon>Viridiplantae</taxon>
        <taxon>Streptophyta</taxon>
        <taxon>Embryophyta</taxon>
        <taxon>Tracheophyta</taxon>
        <taxon>Spermatophyta</taxon>
        <taxon>Magnoliopsida</taxon>
        <taxon>eudicotyledons</taxon>
        <taxon>Gunneridae</taxon>
        <taxon>Pentapetalae</taxon>
        <taxon>rosids</taxon>
        <taxon>fabids</taxon>
        <taxon>Fabales</taxon>
        <taxon>Fabaceae</taxon>
        <taxon>Papilionoideae</taxon>
        <taxon>50 kb inversion clade</taxon>
        <taxon>NPAAA clade</taxon>
        <taxon>Hologalegina</taxon>
        <taxon>IRL clade</taxon>
        <taxon>Trifolieae</taxon>
        <taxon>Trifolium</taxon>
    </lineage>
</organism>